<evidence type="ECO:0000313" key="1">
    <source>
        <dbReference type="EMBL" id="KAF5839163.1"/>
    </source>
</evidence>
<evidence type="ECO:0000313" key="2">
    <source>
        <dbReference type="Proteomes" id="UP000815325"/>
    </source>
</evidence>
<dbReference type="PANTHER" id="PTHR38666:SF2">
    <property type="entry name" value="FLAGELLAR ASSOCIATED PROTEIN"/>
    <property type="match status" value="1"/>
</dbReference>
<gene>
    <name evidence="1" type="ORF">DUNSADRAFT_1390</name>
</gene>
<dbReference type="Proteomes" id="UP000815325">
    <property type="component" value="Unassembled WGS sequence"/>
</dbReference>
<protein>
    <submittedName>
        <fullName evidence="1">Flagellar associated protein</fullName>
    </submittedName>
</protein>
<comment type="caution">
    <text evidence="1">The sequence shown here is derived from an EMBL/GenBank/DDBJ whole genome shotgun (WGS) entry which is preliminary data.</text>
</comment>
<dbReference type="PANTHER" id="PTHR38666">
    <property type="match status" value="1"/>
</dbReference>
<proteinExistence type="predicted"/>
<dbReference type="Pfam" id="PF11539">
    <property type="entry name" value="DUF3228"/>
    <property type="match status" value="1"/>
</dbReference>
<accession>A0ABQ7GX25</accession>
<reference evidence="1" key="1">
    <citation type="submission" date="2017-08" db="EMBL/GenBank/DDBJ databases">
        <authorList>
            <person name="Polle J.E."/>
            <person name="Barry K."/>
            <person name="Cushman J."/>
            <person name="Schmutz J."/>
            <person name="Tran D."/>
            <person name="Hathwaick L.T."/>
            <person name="Yim W.C."/>
            <person name="Jenkins J."/>
            <person name="Mckie-Krisberg Z.M."/>
            <person name="Prochnik S."/>
            <person name="Lindquist E."/>
            <person name="Dockter R.B."/>
            <person name="Adam C."/>
            <person name="Molina H."/>
            <person name="Bunkerborg J."/>
            <person name="Jin E."/>
            <person name="Buchheim M."/>
            <person name="Magnuson J."/>
        </authorList>
    </citation>
    <scope>NUCLEOTIDE SEQUENCE</scope>
    <source>
        <strain evidence="1">CCAP 19/18</strain>
    </source>
</reference>
<keyword evidence="1" id="KW-0969">Cilium</keyword>
<organism evidence="1 2">
    <name type="scientific">Dunaliella salina</name>
    <name type="common">Green alga</name>
    <name type="synonym">Protococcus salinus</name>
    <dbReference type="NCBI Taxonomy" id="3046"/>
    <lineage>
        <taxon>Eukaryota</taxon>
        <taxon>Viridiplantae</taxon>
        <taxon>Chlorophyta</taxon>
        <taxon>core chlorophytes</taxon>
        <taxon>Chlorophyceae</taxon>
        <taxon>CS clade</taxon>
        <taxon>Chlamydomonadales</taxon>
        <taxon>Dunaliellaceae</taxon>
        <taxon>Dunaliella</taxon>
    </lineage>
</organism>
<dbReference type="EMBL" id="MU069552">
    <property type="protein sequence ID" value="KAF5839163.1"/>
    <property type="molecule type" value="Genomic_DNA"/>
</dbReference>
<keyword evidence="1" id="KW-0282">Flagellum</keyword>
<dbReference type="Gene3D" id="3.30.2310.50">
    <property type="entry name" value="Protein of unknown function (DUF3228), domain 1"/>
    <property type="match status" value="2"/>
</dbReference>
<keyword evidence="2" id="KW-1185">Reference proteome</keyword>
<name>A0ABQ7GX25_DUNSA</name>
<keyword evidence="1" id="KW-0966">Cell projection</keyword>
<sequence length="258" mass="28784">MALLAASKSSLLGASRLTSRSHFYKNRTSKRLTLTIKAMATSQQPSQFLCGDIFFLDGFALRQWDDPNYGGTRISFDKNQFVEKVHQLFKESGGKLVDGYAPFCKHVFVPNFVGAKVGALEITDSNRHLLGSGYTKRRPEELAVLSRWFKAKDVEVPEAAYLDLILYSREQLIKEYEAMPAAKGAGVELPNVPWGIISVKAQNEPFETPMQPITMLRNALGREEGGSGVPIDKEAYNRSVEYWEHHATIVAGDRPNGE</sequence>
<dbReference type="InterPro" id="IPR021610">
    <property type="entry name" value="DUF3228"/>
</dbReference>